<dbReference type="Pfam" id="PF11849">
    <property type="entry name" value="DUF3369"/>
    <property type="match status" value="1"/>
</dbReference>
<dbReference type="GO" id="GO:0000160">
    <property type="term" value="P:phosphorelay signal transduction system"/>
    <property type="evidence" value="ECO:0007669"/>
    <property type="project" value="InterPro"/>
</dbReference>
<keyword evidence="5" id="KW-1185">Reference proteome</keyword>
<evidence type="ECO:0000259" key="3">
    <source>
        <dbReference type="PROSITE" id="PS51832"/>
    </source>
</evidence>
<dbReference type="EMBL" id="CP017415">
    <property type="protein sequence ID" value="AOU96706.1"/>
    <property type="molecule type" value="Genomic_DNA"/>
</dbReference>
<dbReference type="InterPro" id="IPR037522">
    <property type="entry name" value="HD_GYP_dom"/>
</dbReference>
<dbReference type="Proteomes" id="UP000095401">
    <property type="component" value="Chromosome"/>
</dbReference>
<dbReference type="AlphaFoldDB" id="A0A1D8IJT1"/>
<dbReference type="KEGG" id="aprs:BI364_00545"/>
<evidence type="ECO:0000259" key="2">
    <source>
        <dbReference type="PROSITE" id="PS50110"/>
    </source>
</evidence>
<keyword evidence="1" id="KW-0597">Phosphoprotein</keyword>
<dbReference type="RefSeq" id="WP_070077100.1">
    <property type="nucleotide sequence ID" value="NZ_CP017415.1"/>
</dbReference>
<dbReference type="InterPro" id="IPR011006">
    <property type="entry name" value="CheY-like_superfamily"/>
</dbReference>
<dbReference type="Gene3D" id="1.10.3210.10">
    <property type="entry name" value="Hypothetical protein af1432"/>
    <property type="match status" value="1"/>
</dbReference>
<dbReference type="Gene3D" id="3.40.50.2300">
    <property type="match status" value="1"/>
</dbReference>
<accession>A0A1D8IJT1</accession>
<dbReference type="InterPro" id="IPR052020">
    <property type="entry name" value="Cyclic_di-GMP/3'3'-cGAMP_PDE"/>
</dbReference>
<dbReference type="PANTHER" id="PTHR45228">
    <property type="entry name" value="CYCLIC DI-GMP PHOSPHODIESTERASE TM_0186-RELATED"/>
    <property type="match status" value="1"/>
</dbReference>
<evidence type="ECO:0000256" key="1">
    <source>
        <dbReference type="PROSITE-ProRule" id="PRU00169"/>
    </source>
</evidence>
<proteinExistence type="predicted"/>
<name>A0A1D8IJT1_9GAMM</name>
<dbReference type="Pfam" id="PF00072">
    <property type="entry name" value="Response_reg"/>
    <property type="match status" value="1"/>
</dbReference>
<dbReference type="PANTHER" id="PTHR45228:SF9">
    <property type="entry name" value="3'3'-CGAMP-SPECIFIC PHOSPHODIESTERASE 2"/>
    <property type="match status" value="1"/>
</dbReference>
<feature type="modified residue" description="4-aspartylphosphate" evidence="1">
    <location>
        <position position="78"/>
    </location>
</feature>
<sequence>MSNNNLGLAPESAAPQVSGRPWRVLVVDDEKDIHSAVRLAISGIRFHDRPLEIVSCYSAAEAETDLAEHPETALALVDVVMENEHAGLDLVRTIRERQDNSQLRIVIVTGHPGQAPEREVVRDYDINDYHEKTEMDVNRLYAVVINALRGFSALATLERSRRGLERVAEASGGLFSHESIDQLLHAVLDEMASLLGVLDGGLLLETPSAAIVEAESISEPDLHIVAALGHYLHGAGQNPASLLPSNGLQLVLRALQNGSTQIEGRLFAGYIPSRCQPRQVIYLEGMPPLSNADTKFIELLLANTGRARDQLTLSCDMERMQRETLLLLCEAIELRSGETGNHVRRVGESAALLAKLAGLDTTECELLRAAAPLHDVGKIAIPDAVLNKPGALTDEEWVVMRTHANAGHALLITHDSRWLAAAAEIALSHHERWDGQGYPRGLDGQDIPIYGRITKLVDVFDALLSRRCYKDAWPLEQVLDVLRDGRGSEFDPRLTDLMLDRIQEFLAIHERLPDTA</sequence>
<dbReference type="InterPro" id="IPR003607">
    <property type="entry name" value="HD/PDEase_dom"/>
</dbReference>
<evidence type="ECO:0000313" key="5">
    <source>
        <dbReference type="Proteomes" id="UP000095401"/>
    </source>
</evidence>
<evidence type="ECO:0008006" key="6">
    <source>
        <dbReference type="Google" id="ProtNLM"/>
    </source>
</evidence>
<dbReference type="InterPro" id="IPR021800">
    <property type="entry name" value="DUF3369"/>
</dbReference>
<dbReference type="Pfam" id="PF13487">
    <property type="entry name" value="HD_5"/>
    <property type="match status" value="1"/>
</dbReference>
<feature type="domain" description="Response regulatory" evidence="2">
    <location>
        <begin position="23"/>
        <end position="147"/>
    </location>
</feature>
<dbReference type="SMART" id="SM00471">
    <property type="entry name" value="HDc"/>
    <property type="match status" value="1"/>
</dbReference>
<dbReference type="SUPFAM" id="SSF52172">
    <property type="entry name" value="CheY-like"/>
    <property type="match status" value="1"/>
</dbReference>
<organism evidence="4 5">
    <name type="scientific">Acidihalobacter yilgarnensis</name>
    <dbReference type="NCBI Taxonomy" id="2819280"/>
    <lineage>
        <taxon>Bacteria</taxon>
        <taxon>Pseudomonadati</taxon>
        <taxon>Pseudomonadota</taxon>
        <taxon>Gammaproteobacteria</taxon>
        <taxon>Chromatiales</taxon>
        <taxon>Ectothiorhodospiraceae</taxon>
        <taxon>Acidihalobacter</taxon>
    </lineage>
</organism>
<reference evidence="5" key="1">
    <citation type="submission" date="2016-09" db="EMBL/GenBank/DDBJ databases">
        <title>Acidihalobacter prosperus F5.</title>
        <authorList>
            <person name="Khaleque H.N."/>
            <person name="Ramsay J.P."/>
            <person name="Kaksonen A.H."/>
            <person name="Boxall N.J."/>
            <person name="Watkin E.L.J."/>
        </authorList>
    </citation>
    <scope>NUCLEOTIDE SEQUENCE [LARGE SCALE GENOMIC DNA]</scope>
    <source>
        <strain evidence="5">F5</strain>
    </source>
</reference>
<dbReference type="SMART" id="SM00448">
    <property type="entry name" value="REC"/>
    <property type="match status" value="1"/>
</dbReference>
<protein>
    <recommendedName>
        <fullName evidence="6">Phosphodiesterase</fullName>
    </recommendedName>
</protein>
<evidence type="ECO:0000313" key="4">
    <source>
        <dbReference type="EMBL" id="AOU96706.1"/>
    </source>
</evidence>
<dbReference type="PROSITE" id="PS51832">
    <property type="entry name" value="HD_GYP"/>
    <property type="match status" value="1"/>
</dbReference>
<dbReference type="GO" id="GO:0008081">
    <property type="term" value="F:phosphoric diester hydrolase activity"/>
    <property type="evidence" value="ECO:0007669"/>
    <property type="project" value="UniProtKB-ARBA"/>
</dbReference>
<gene>
    <name evidence="4" type="ORF">BI364_00545</name>
</gene>
<dbReference type="PROSITE" id="PS50110">
    <property type="entry name" value="RESPONSE_REGULATORY"/>
    <property type="match status" value="1"/>
</dbReference>
<dbReference type="SUPFAM" id="SSF109604">
    <property type="entry name" value="HD-domain/PDEase-like"/>
    <property type="match status" value="1"/>
</dbReference>
<dbReference type="CDD" id="cd00077">
    <property type="entry name" value="HDc"/>
    <property type="match status" value="1"/>
</dbReference>
<feature type="domain" description="HD-GYP" evidence="3">
    <location>
        <begin position="317"/>
        <end position="514"/>
    </location>
</feature>
<dbReference type="InterPro" id="IPR001789">
    <property type="entry name" value="Sig_transdc_resp-reg_receiver"/>
</dbReference>